<dbReference type="AlphaFoldDB" id="A0AAP0HMM0"/>
<name>A0AAP0HMM0_9MAGN</name>
<sequence>MANEDITIEMAHHHRLHSVVLTGSSRRLTASSHRHRMALACTRSSLPSSSLEDIEHSQVIAVGRMIGGLYILEPRYFNKEVIDSFISAVPSFFYFCCSKLPALILINTSYCLFKF</sequence>
<proteinExistence type="predicted"/>
<keyword evidence="2" id="KW-1185">Reference proteome</keyword>
<accession>A0AAP0HMM0</accession>
<dbReference type="Proteomes" id="UP001420932">
    <property type="component" value="Unassembled WGS sequence"/>
</dbReference>
<evidence type="ECO:0000313" key="2">
    <source>
        <dbReference type="Proteomes" id="UP001420932"/>
    </source>
</evidence>
<gene>
    <name evidence="1" type="ORF">Syun_027235</name>
</gene>
<protein>
    <submittedName>
        <fullName evidence="1">Uncharacterized protein</fullName>
    </submittedName>
</protein>
<dbReference type="EMBL" id="JBBNAF010000012">
    <property type="protein sequence ID" value="KAK9092324.1"/>
    <property type="molecule type" value="Genomic_DNA"/>
</dbReference>
<reference evidence="1 2" key="1">
    <citation type="submission" date="2024-01" db="EMBL/GenBank/DDBJ databases">
        <title>Genome assemblies of Stephania.</title>
        <authorList>
            <person name="Yang L."/>
        </authorList>
    </citation>
    <scope>NUCLEOTIDE SEQUENCE [LARGE SCALE GENOMIC DNA]</scope>
    <source>
        <strain evidence="1">YNDBR</strain>
        <tissue evidence="1">Leaf</tissue>
    </source>
</reference>
<evidence type="ECO:0000313" key="1">
    <source>
        <dbReference type="EMBL" id="KAK9092324.1"/>
    </source>
</evidence>
<organism evidence="1 2">
    <name type="scientific">Stephania yunnanensis</name>
    <dbReference type="NCBI Taxonomy" id="152371"/>
    <lineage>
        <taxon>Eukaryota</taxon>
        <taxon>Viridiplantae</taxon>
        <taxon>Streptophyta</taxon>
        <taxon>Embryophyta</taxon>
        <taxon>Tracheophyta</taxon>
        <taxon>Spermatophyta</taxon>
        <taxon>Magnoliopsida</taxon>
        <taxon>Ranunculales</taxon>
        <taxon>Menispermaceae</taxon>
        <taxon>Menispermoideae</taxon>
        <taxon>Cissampelideae</taxon>
        <taxon>Stephania</taxon>
    </lineage>
</organism>
<comment type="caution">
    <text evidence="1">The sequence shown here is derived from an EMBL/GenBank/DDBJ whole genome shotgun (WGS) entry which is preliminary data.</text>
</comment>